<name>A0ABT6FI78_9BACT</name>
<dbReference type="RefSeq" id="WP_277863551.1">
    <property type="nucleotide sequence ID" value="NZ_JARRAG010000002.1"/>
</dbReference>
<accession>A0ABT6FI78</accession>
<organism evidence="3 4">
    <name type="scientific">Paludisphaera mucosa</name>
    <dbReference type="NCBI Taxonomy" id="3030827"/>
    <lineage>
        <taxon>Bacteria</taxon>
        <taxon>Pseudomonadati</taxon>
        <taxon>Planctomycetota</taxon>
        <taxon>Planctomycetia</taxon>
        <taxon>Isosphaerales</taxon>
        <taxon>Isosphaeraceae</taxon>
        <taxon>Paludisphaera</taxon>
    </lineage>
</organism>
<dbReference type="PROSITE" id="PS51257">
    <property type="entry name" value="PROKAR_LIPOPROTEIN"/>
    <property type="match status" value="1"/>
</dbReference>
<keyword evidence="1" id="KW-0472">Membrane</keyword>
<feature type="transmembrane region" description="Helical" evidence="1">
    <location>
        <begin position="399"/>
        <end position="423"/>
    </location>
</feature>
<dbReference type="Proteomes" id="UP001216907">
    <property type="component" value="Unassembled WGS sequence"/>
</dbReference>
<reference evidence="3 4" key="1">
    <citation type="submission" date="2023-03" db="EMBL/GenBank/DDBJ databases">
        <title>Paludisphaera mucosa sp. nov. a novel planctomycete from northern fen.</title>
        <authorList>
            <person name="Ivanova A."/>
        </authorList>
    </citation>
    <scope>NUCLEOTIDE SEQUENCE [LARGE SCALE GENOMIC DNA]</scope>
    <source>
        <strain evidence="3 4">Pla2</strain>
    </source>
</reference>
<proteinExistence type="predicted"/>
<dbReference type="SUPFAM" id="SSF52317">
    <property type="entry name" value="Class I glutamine amidotransferase-like"/>
    <property type="match status" value="1"/>
</dbReference>
<protein>
    <submittedName>
        <fullName evidence="3">Uncharacterized protein</fullName>
    </submittedName>
</protein>
<dbReference type="EMBL" id="JARRAG010000002">
    <property type="protein sequence ID" value="MDG3007266.1"/>
    <property type="molecule type" value="Genomic_DNA"/>
</dbReference>
<keyword evidence="4" id="KW-1185">Reference proteome</keyword>
<feature type="transmembrane region" description="Helical" evidence="1">
    <location>
        <begin position="435"/>
        <end position="453"/>
    </location>
</feature>
<gene>
    <name evidence="3" type="ORF">PZE19_26175</name>
</gene>
<evidence type="ECO:0000313" key="4">
    <source>
        <dbReference type="Proteomes" id="UP001216907"/>
    </source>
</evidence>
<evidence type="ECO:0000313" key="3">
    <source>
        <dbReference type="EMBL" id="MDG3007266.1"/>
    </source>
</evidence>
<feature type="signal peptide" evidence="2">
    <location>
        <begin position="1"/>
        <end position="36"/>
    </location>
</feature>
<sequence>MMNIRSALRPRPRLACWIALAAVVGACGPASSTALAALPVEVENLRVGFGDGDVFKIGAWTPVWVQLKGGGTPFRGFLDVVVGDDDGVPTATRQPVDVPAGETRTYVAYTRAGGREGRFSVGLYSEEGRWLGGRSREQIARTDPTAIAPDDAWILTAGHPQGVEQVKEVAGFKRPDGRASELFVTALDAASDRLPGRWLGYDGARAVVLDTADKATLDLLAGPKGEALVEWAKRGGHLVVGVGENWQAVRDSALGAVLPAVLAGRERVQSLEALDTFANSTKPITPPGSPAHMATKLDGVEARGGKVLASIAGLPLVVRGPLGFGRVTLIGVDVEEKVFADWADRGLFWVQALDLKRDRFEEDPTAGLVGGSTRFYASGVTDLASQLRVALEQFPRVKLVSFGLVAFLIFLYILAIGPGDYFFLKKVLKRMELTWITFPLIVTAVSLLAYLAAHRLKGDDLLVNKVDMLDVDQVSGLARGRSWATLFSPQNRDYDLAFLPVAIDSGTTDPLAASPPGDPPRPAPGVEVVTSWFGVPETQFGGMSGSNGRFSFAGGGYAYGPTGGLERLEHVRVPIWSTRTVSSRWFGPAAPVVESDLIPVGFDRVGGTITNLQSYPLSDAVLAFDRRAYLLGEIAPGQTIRVDLKGDRSLSGELRDREKNYLAAATPDGAALRNRGDLLMAVMFHESESRRTGQDQALGNAVLHDLDLTGQLVLQRPMLVARLSRPAAQLAIGNAPNQPKIDQTTLLRVVLPLKNPGAKVAAVAPPRP</sequence>
<evidence type="ECO:0000256" key="1">
    <source>
        <dbReference type="SAM" id="Phobius"/>
    </source>
</evidence>
<feature type="chain" id="PRO_5046312425" evidence="2">
    <location>
        <begin position="37"/>
        <end position="768"/>
    </location>
</feature>
<keyword evidence="2" id="KW-0732">Signal</keyword>
<dbReference type="Gene3D" id="3.40.50.880">
    <property type="match status" value="1"/>
</dbReference>
<dbReference type="InterPro" id="IPR029062">
    <property type="entry name" value="Class_I_gatase-like"/>
</dbReference>
<keyword evidence="1" id="KW-1133">Transmembrane helix</keyword>
<comment type="caution">
    <text evidence="3">The sequence shown here is derived from an EMBL/GenBank/DDBJ whole genome shotgun (WGS) entry which is preliminary data.</text>
</comment>
<evidence type="ECO:0000256" key="2">
    <source>
        <dbReference type="SAM" id="SignalP"/>
    </source>
</evidence>
<keyword evidence="1" id="KW-0812">Transmembrane</keyword>